<gene>
    <name evidence="4" type="ORF">B0A75_11325</name>
</gene>
<dbReference type="AlphaFoldDB" id="A0A226HYU4"/>
<protein>
    <recommendedName>
        <fullName evidence="6">Response regulatory domain-containing protein</fullName>
    </recommendedName>
</protein>
<dbReference type="Pfam" id="PF04397">
    <property type="entry name" value="LytTR"/>
    <property type="match status" value="1"/>
</dbReference>
<dbReference type="SUPFAM" id="SSF52172">
    <property type="entry name" value="CheY-like"/>
    <property type="match status" value="1"/>
</dbReference>
<dbReference type="PROSITE" id="PS50930">
    <property type="entry name" value="HTH_LYTTR"/>
    <property type="match status" value="1"/>
</dbReference>
<evidence type="ECO:0000313" key="5">
    <source>
        <dbReference type="Proteomes" id="UP000198336"/>
    </source>
</evidence>
<evidence type="ECO:0000259" key="2">
    <source>
        <dbReference type="PROSITE" id="PS50110"/>
    </source>
</evidence>
<evidence type="ECO:0008006" key="6">
    <source>
        <dbReference type="Google" id="ProtNLM"/>
    </source>
</evidence>
<dbReference type="Pfam" id="PF00072">
    <property type="entry name" value="Response_reg"/>
    <property type="match status" value="1"/>
</dbReference>
<keyword evidence="5" id="KW-1185">Reference proteome</keyword>
<feature type="domain" description="HTH LytTR-type" evidence="3">
    <location>
        <begin position="158"/>
        <end position="246"/>
    </location>
</feature>
<dbReference type="RefSeq" id="WP_089054395.1">
    <property type="nucleotide sequence ID" value="NZ_MUHA01000014.1"/>
</dbReference>
<dbReference type="PANTHER" id="PTHR43228">
    <property type="entry name" value="TWO-COMPONENT RESPONSE REGULATOR"/>
    <property type="match status" value="1"/>
</dbReference>
<feature type="modified residue" description="4-aspartylphosphate" evidence="1">
    <location>
        <position position="57"/>
    </location>
</feature>
<dbReference type="Gene3D" id="2.40.50.1020">
    <property type="entry name" value="LytTr DNA-binding domain"/>
    <property type="match status" value="1"/>
</dbReference>
<dbReference type="PANTHER" id="PTHR43228:SF1">
    <property type="entry name" value="TWO-COMPONENT RESPONSE REGULATOR ARR22"/>
    <property type="match status" value="1"/>
</dbReference>
<proteinExistence type="predicted"/>
<organism evidence="4 5">
    <name type="scientific">Flavobacterium oncorhynchi</name>
    <dbReference type="NCBI Taxonomy" id="728056"/>
    <lineage>
        <taxon>Bacteria</taxon>
        <taxon>Pseudomonadati</taxon>
        <taxon>Bacteroidota</taxon>
        <taxon>Flavobacteriia</taxon>
        <taxon>Flavobacteriales</taxon>
        <taxon>Flavobacteriaceae</taxon>
        <taxon>Flavobacterium</taxon>
    </lineage>
</organism>
<dbReference type="PROSITE" id="PS50110">
    <property type="entry name" value="RESPONSE_REGULATORY"/>
    <property type="match status" value="1"/>
</dbReference>
<evidence type="ECO:0000313" key="4">
    <source>
        <dbReference type="EMBL" id="OXA99393.1"/>
    </source>
</evidence>
<feature type="domain" description="Response regulatory" evidence="2">
    <location>
        <begin position="4"/>
        <end position="118"/>
    </location>
</feature>
<dbReference type="SMART" id="SM00850">
    <property type="entry name" value="LytTR"/>
    <property type="match status" value="1"/>
</dbReference>
<dbReference type="EMBL" id="MUHA01000014">
    <property type="protein sequence ID" value="OXA99393.1"/>
    <property type="molecule type" value="Genomic_DNA"/>
</dbReference>
<dbReference type="GO" id="GO:0000160">
    <property type="term" value="P:phosphorelay signal transduction system"/>
    <property type="evidence" value="ECO:0007669"/>
    <property type="project" value="InterPro"/>
</dbReference>
<dbReference type="InterPro" id="IPR011006">
    <property type="entry name" value="CheY-like_superfamily"/>
</dbReference>
<sequence>MKIKAIIVDDDLDSRKLIQGFCTNLFSDKIEILDLCDSVDNAILSIEKNKPDLVFLDIEMPEKDGFELIEHFDKIDFEVVFVTGHSNHLTQAIEASALNYLMKPINQLNIKSIIDNYESKRAFPTNINRTHILKNNVRNIDNTLVFSNLKGFSATLVADIIYCESSNSEGKCKIVTTSDTITVSKKIKQMQESLPEQEFLKVSSSYIINRNFFKSFETKESKLTLKNGFTIKVSEEYFNKKTLMNAIQK</sequence>
<keyword evidence="1" id="KW-0597">Phosphoprotein</keyword>
<dbReference type="Gene3D" id="3.40.50.2300">
    <property type="match status" value="1"/>
</dbReference>
<dbReference type="Proteomes" id="UP000198336">
    <property type="component" value="Unassembled WGS sequence"/>
</dbReference>
<dbReference type="InterPro" id="IPR052048">
    <property type="entry name" value="ST_Response_Regulator"/>
</dbReference>
<dbReference type="GO" id="GO:0003677">
    <property type="term" value="F:DNA binding"/>
    <property type="evidence" value="ECO:0007669"/>
    <property type="project" value="InterPro"/>
</dbReference>
<name>A0A226HYU4_9FLAO</name>
<reference evidence="4 5" key="1">
    <citation type="submission" date="2016-11" db="EMBL/GenBank/DDBJ databases">
        <title>Whole genomes of Flavobacteriaceae.</title>
        <authorList>
            <person name="Stine C."/>
            <person name="Li C."/>
            <person name="Tadesse D."/>
        </authorList>
    </citation>
    <scope>NUCLEOTIDE SEQUENCE [LARGE SCALE GENOMIC DNA]</scope>
    <source>
        <strain evidence="4 5">CCUG 59446</strain>
    </source>
</reference>
<dbReference type="SMART" id="SM00448">
    <property type="entry name" value="REC"/>
    <property type="match status" value="1"/>
</dbReference>
<comment type="caution">
    <text evidence="4">The sequence shown here is derived from an EMBL/GenBank/DDBJ whole genome shotgun (WGS) entry which is preliminary data.</text>
</comment>
<evidence type="ECO:0000259" key="3">
    <source>
        <dbReference type="PROSITE" id="PS50930"/>
    </source>
</evidence>
<dbReference type="InterPro" id="IPR001789">
    <property type="entry name" value="Sig_transdc_resp-reg_receiver"/>
</dbReference>
<accession>A0A226HYU4</accession>
<dbReference type="InterPro" id="IPR007492">
    <property type="entry name" value="LytTR_DNA-bd_dom"/>
</dbReference>
<evidence type="ECO:0000256" key="1">
    <source>
        <dbReference type="PROSITE-ProRule" id="PRU00169"/>
    </source>
</evidence>